<dbReference type="Gene3D" id="1.10.10.10">
    <property type="entry name" value="Winged helix-like DNA-binding domain superfamily/Winged helix DNA-binding domain"/>
    <property type="match status" value="5"/>
</dbReference>
<dbReference type="Pfam" id="PF17906">
    <property type="entry name" value="HTH_48"/>
    <property type="match status" value="1"/>
</dbReference>
<feature type="domain" description="Mos1 transposase HTH" evidence="1">
    <location>
        <begin position="6"/>
        <end position="52"/>
    </location>
</feature>
<dbReference type="InterPro" id="IPR036390">
    <property type="entry name" value="WH_DNA-bd_sf"/>
</dbReference>
<dbReference type="PANTHER" id="PTHR30185">
    <property type="entry name" value="CRYPTIC BETA-GLUCOSIDE BGL OPERON ANTITERMINATOR"/>
    <property type="match status" value="1"/>
</dbReference>
<evidence type="ECO:0000259" key="1">
    <source>
        <dbReference type="Pfam" id="PF17906"/>
    </source>
</evidence>
<dbReference type="InterPro" id="IPR041426">
    <property type="entry name" value="Mos1_HTH"/>
</dbReference>
<keyword evidence="3" id="KW-1185">Reference proteome</keyword>
<protein>
    <recommendedName>
        <fullName evidence="1">Mos1 transposase HTH domain-containing protein</fullName>
    </recommendedName>
</protein>
<name>A0A137P8R6_CONC2</name>
<organism evidence="2 3">
    <name type="scientific">Conidiobolus coronatus (strain ATCC 28846 / CBS 209.66 / NRRL 28638)</name>
    <name type="common">Delacroixia coronata</name>
    <dbReference type="NCBI Taxonomy" id="796925"/>
    <lineage>
        <taxon>Eukaryota</taxon>
        <taxon>Fungi</taxon>
        <taxon>Fungi incertae sedis</taxon>
        <taxon>Zoopagomycota</taxon>
        <taxon>Entomophthoromycotina</taxon>
        <taxon>Entomophthoromycetes</taxon>
        <taxon>Entomophthorales</taxon>
        <taxon>Ancylistaceae</taxon>
        <taxon>Conidiobolus</taxon>
    </lineage>
</organism>
<evidence type="ECO:0000313" key="3">
    <source>
        <dbReference type="Proteomes" id="UP000070444"/>
    </source>
</evidence>
<dbReference type="PANTHER" id="PTHR30185:SF15">
    <property type="entry name" value="CRYPTIC BETA-GLUCOSIDE BGL OPERON ANTITERMINATOR"/>
    <property type="match status" value="1"/>
</dbReference>
<sequence>MDAENNFIKPILLFHFSKGKSQEEAHKEISKQYGPYAITLKTVNKWFEIFSKEYHTLLDNETTDLNQKFKSDYPCNYTDDESGSDLEELEVPKICSKLTISARLSHISNCREKVNYSKDPQKGIVILSDKFLIELVNSNPDLNIAELAKLADTSQSVLLRRLKKIGASGERVNCLKKSSLRGPSKISDEPGKPKKFTDEFLINLINENPGLKMIELAKLANTSAATISNRVRQINSRGEREYYADVGSQKARVKFTDEFLVKLINENPSLNMKDLAKLAGSSQGTISRKLKKINNGGEIVKYTSKTTQKSGFYSNRKPKSKFTDEFLINLVNNNPDLNMEQLAKLANTSRATISNRLRKINDKGDNAFYHKKHSRKFLTKFTDEFMINLVNENPHLNIDELAKIAGTSRSTISKRIRIINTKEEKIHYLKKHSQKSIRKTAGEYLIDFTNRNSSLDVEELSRPTCILRSATLNKLKHRNANQENANHSMKSSKIGVQKISDEYLINLVNENPELNMKELSKLAGVSRSTISSRLNQINISEERANYIKKNFRKGIKKVSDEFLIDLVYKNPDLNMTELAKLAGISRATIAKRLREINNSGEIVYNKKNIRKGVDTFTDEFLIDLVNNNPDLNMEELASLANSSIATISKRIRDINVSEQVINYKSKRTQIIVQSRITSPC</sequence>
<dbReference type="SUPFAM" id="SSF46785">
    <property type="entry name" value="Winged helix' DNA-binding domain"/>
    <property type="match status" value="1"/>
</dbReference>
<dbReference type="InterPro" id="IPR050661">
    <property type="entry name" value="BglG_antiterminators"/>
</dbReference>
<reference evidence="2 3" key="1">
    <citation type="journal article" date="2015" name="Genome Biol. Evol.">
        <title>Phylogenomic analyses indicate that early fungi evolved digesting cell walls of algal ancestors of land plants.</title>
        <authorList>
            <person name="Chang Y."/>
            <person name="Wang S."/>
            <person name="Sekimoto S."/>
            <person name="Aerts A.L."/>
            <person name="Choi C."/>
            <person name="Clum A."/>
            <person name="LaButti K.M."/>
            <person name="Lindquist E.A."/>
            <person name="Yee Ngan C."/>
            <person name="Ohm R.A."/>
            <person name="Salamov A.A."/>
            <person name="Grigoriev I.V."/>
            <person name="Spatafora J.W."/>
            <person name="Berbee M.L."/>
        </authorList>
    </citation>
    <scope>NUCLEOTIDE SEQUENCE [LARGE SCALE GENOMIC DNA]</scope>
    <source>
        <strain evidence="2 3">NRRL 28638</strain>
    </source>
</reference>
<gene>
    <name evidence="2" type="ORF">CONCODRAFT_16956</name>
</gene>
<dbReference type="AlphaFoldDB" id="A0A137P8R6"/>
<accession>A0A137P8R6</accession>
<dbReference type="Proteomes" id="UP000070444">
    <property type="component" value="Unassembled WGS sequence"/>
</dbReference>
<dbReference type="Gene3D" id="1.10.10.1450">
    <property type="match status" value="1"/>
</dbReference>
<dbReference type="InterPro" id="IPR036388">
    <property type="entry name" value="WH-like_DNA-bd_sf"/>
</dbReference>
<dbReference type="EMBL" id="KQ964476">
    <property type="protein sequence ID" value="KXN71400.1"/>
    <property type="molecule type" value="Genomic_DNA"/>
</dbReference>
<proteinExistence type="predicted"/>
<evidence type="ECO:0000313" key="2">
    <source>
        <dbReference type="EMBL" id="KXN71400.1"/>
    </source>
</evidence>